<name>A0ABY8P0N1_9GAMM</name>
<dbReference type="Pfam" id="PF09933">
    <property type="entry name" value="DUF2165"/>
    <property type="match status" value="1"/>
</dbReference>
<evidence type="ECO:0000313" key="3">
    <source>
        <dbReference type="Proteomes" id="UP001231859"/>
    </source>
</evidence>
<dbReference type="EMBL" id="CP123759">
    <property type="protein sequence ID" value="WGO83042.1"/>
    <property type="molecule type" value="Genomic_DNA"/>
</dbReference>
<feature type="transmembrane region" description="Helical" evidence="1">
    <location>
        <begin position="63"/>
        <end position="83"/>
    </location>
</feature>
<organism evidence="2 3">
    <name type="scientific">Arsenophonus apicola</name>
    <dbReference type="NCBI Taxonomy" id="2879119"/>
    <lineage>
        <taxon>Bacteria</taxon>
        <taxon>Pseudomonadati</taxon>
        <taxon>Pseudomonadota</taxon>
        <taxon>Gammaproteobacteria</taxon>
        <taxon>Enterobacterales</taxon>
        <taxon>Morganellaceae</taxon>
        <taxon>Arsenophonus</taxon>
    </lineage>
</organism>
<gene>
    <name evidence="2" type="ORF">QG404_11925</name>
</gene>
<feature type="transmembrane region" description="Helical" evidence="1">
    <location>
        <begin position="135"/>
        <end position="156"/>
    </location>
</feature>
<evidence type="ECO:0000313" key="2">
    <source>
        <dbReference type="EMBL" id="WGO83042.1"/>
    </source>
</evidence>
<dbReference type="RefSeq" id="WP_280937714.1">
    <property type="nucleotide sequence ID" value="NZ_CP123759.1"/>
</dbReference>
<keyword evidence="1" id="KW-0472">Membrane</keyword>
<keyword evidence="1" id="KW-1133">Transmembrane helix</keyword>
<dbReference type="InterPro" id="IPR018681">
    <property type="entry name" value="DUF2165_transmembrane"/>
</dbReference>
<protein>
    <submittedName>
        <fullName evidence="2">DUF2165 domain-containing protein</fullName>
    </submittedName>
</protein>
<feature type="transmembrane region" description="Helical" evidence="1">
    <location>
        <begin position="104"/>
        <end position="123"/>
    </location>
</feature>
<keyword evidence="1" id="KW-0812">Transmembrane</keyword>
<proteinExistence type="predicted"/>
<dbReference type="Proteomes" id="UP001231859">
    <property type="component" value="Chromosome"/>
</dbReference>
<keyword evidence="3" id="KW-1185">Reference proteome</keyword>
<accession>A0ABY8P0N1</accession>
<reference evidence="2 3" key="1">
    <citation type="submission" date="2023-04" db="EMBL/GenBank/DDBJ databases">
        <title>Genome dynamics across the evolutionary transition to endosymbiosis.</title>
        <authorList>
            <person name="Siozios S."/>
            <person name="Nadal-Jimenez P."/>
            <person name="Azagi T."/>
            <person name="Sprong H."/>
            <person name="Frost C.L."/>
            <person name="Parratt S.R."/>
            <person name="Taylor G."/>
            <person name="Brettell L."/>
            <person name="Lew K.C."/>
            <person name="Croft L."/>
            <person name="King K.C."/>
            <person name="Brockhurst M.A."/>
            <person name="Hypsa V."/>
            <person name="Novakova E."/>
            <person name="Darby A.C."/>
            <person name="Hurst G.D.D."/>
        </authorList>
    </citation>
    <scope>NUCLEOTIDE SEQUENCE [LARGE SCALE GENOMIC DNA]</scope>
    <source>
        <strain evidence="3">aApi_AU</strain>
    </source>
</reference>
<evidence type="ECO:0000256" key="1">
    <source>
        <dbReference type="SAM" id="Phobius"/>
    </source>
</evidence>
<sequence>MIIRLSKALAVCAVALYTSLVVIGNITDYDTNFALIRHVLLMDTIFPEATIKYRAIESPAAHHVSYIILIILQTLTAILCWIGGIRLLANLKNTAANFNRKKKIAIAGLTLGFLTWQIVYMSLGREWFGMWMSEWNSGAEAFQVYTTILLVLIYLVHRDRDRNREREHNEMK</sequence>